<reference evidence="1" key="1">
    <citation type="journal article" date="2014" name="Front. Microbiol.">
        <title>High frequency of phylogenetically diverse reductive dehalogenase-homologous genes in deep subseafloor sedimentary metagenomes.</title>
        <authorList>
            <person name="Kawai M."/>
            <person name="Futagami T."/>
            <person name="Toyoda A."/>
            <person name="Takaki Y."/>
            <person name="Nishi S."/>
            <person name="Hori S."/>
            <person name="Arai W."/>
            <person name="Tsubouchi T."/>
            <person name="Morono Y."/>
            <person name="Uchiyama I."/>
            <person name="Ito T."/>
            <person name="Fujiyama A."/>
            <person name="Inagaki F."/>
            <person name="Takami H."/>
        </authorList>
    </citation>
    <scope>NUCLEOTIDE SEQUENCE</scope>
    <source>
        <strain evidence="1">Expedition CK06-06</strain>
    </source>
</reference>
<name>X1U4X1_9ZZZZ</name>
<organism evidence="1">
    <name type="scientific">marine sediment metagenome</name>
    <dbReference type="NCBI Taxonomy" id="412755"/>
    <lineage>
        <taxon>unclassified sequences</taxon>
        <taxon>metagenomes</taxon>
        <taxon>ecological metagenomes</taxon>
    </lineage>
</organism>
<evidence type="ECO:0000313" key="1">
    <source>
        <dbReference type="EMBL" id="GAI87359.1"/>
    </source>
</evidence>
<dbReference type="AlphaFoldDB" id="X1U4X1"/>
<comment type="caution">
    <text evidence="1">The sequence shown here is derived from an EMBL/GenBank/DDBJ whole genome shotgun (WGS) entry which is preliminary data.</text>
</comment>
<gene>
    <name evidence="1" type="ORF">S12H4_17904</name>
</gene>
<accession>X1U4X1</accession>
<proteinExistence type="predicted"/>
<protein>
    <recommendedName>
        <fullName evidence="2">CARDB domain-containing protein</fullName>
    </recommendedName>
</protein>
<feature type="non-terminal residue" evidence="1">
    <location>
        <position position="1"/>
    </location>
</feature>
<dbReference type="EMBL" id="BARW01008796">
    <property type="protein sequence ID" value="GAI87359.1"/>
    <property type="molecule type" value="Genomic_DNA"/>
</dbReference>
<evidence type="ECO:0008006" key="2">
    <source>
        <dbReference type="Google" id="ProtNLM"/>
    </source>
</evidence>
<sequence length="125" mass="14077">IVEIVAPSSARAGETVPVTIWIKNKYSASVHVAALGLYDSEERFIDWLDYWIPAGATHSFLGMFVMPARDVTIHAYSYYEAEDGSWYFDDEAEKVVSLEVVEVFAGTISRKELEYDESRAGIPVY</sequence>